<dbReference type="RefSeq" id="WP_190929819.1">
    <property type="nucleotide sequence ID" value="NZ_JACXJA010000027.1"/>
</dbReference>
<sequence>MNQLKRDRWNGLSGEAKDGIMRGLSGELAPGFAYIGLETFERYGTSVETGVFEYEGRRFVFVPGDVVRLGWNGWQQGMDEATREDLLDAFGENGVEDVDAFLQEQMTPVREVVIGPMLAECETHSAGWREISAEDVPALDDSEMTEQMERFKKSDLGSYEVYESYRLKRVNGDIRVYLYEEDVTCEQWREDAFRGGFSLPTEDEWEYMYGGGCRTLFPWGDSFDYSMKLKYFEELSELEADEAEADGSAIRSGDGRPYDLGLPNAFGLIFAGDPYQYELTEGGSGLMPKGGDGGSMICGGMGPVAGYLPAAAVYYRDPYNTEAEWEDLKGHSRYRRIVRLSER</sequence>
<dbReference type="EMBL" id="JACXJA010000027">
    <property type="protein sequence ID" value="MBD2864196.1"/>
    <property type="molecule type" value="Genomic_DNA"/>
</dbReference>
<dbReference type="InterPro" id="IPR016187">
    <property type="entry name" value="CTDL_fold"/>
</dbReference>
<dbReference type="Proteomes" id="UP000639396">
    <property type="component" value="Unassembled WGS sequence"/>
</dbReference>
<accession>A0A927H0L2</accession>
<proteinExistence type="predicted"/>
<reference evidence="1" key="1">
    <citation type="submission" date="2020-09" db="EMBL/GenBank/DDBJ databases">
        <title>A novel bacterium of genus Paenibacillus, isolated from South China Sea.</title>
        <authorList>
            <person name="Huang H."/>
            <person name="Mo K."/>
            <person name="Hu Y."/>
        </authorList>
    </citation>
    <scope>NUCLEOTIDE SEQUENCE</scope>
    <source>
        <strain evidence="1">IB182363</strain>
    </source>
</reference>
<name>A0A927H0L2_9BACL</name>
<evidence type="ECO:0008006" key="3">
    <source>
        <dbReference type="Google" id="ProtNLM"/>
    </source>
</evidence>
<comment type="caution">
    <text evidence="1">The sequence shown here is derived from an EMBL/GenBank/DDBJ whole genome shotgun (WGS) entry which is preliminary data.</text>
</comment>
<dbReference type="AlphaFoldDB" id="A0A927H0L2"/>
<evidence type="ECO:0000313" key="1">
    <source>
        <dbReference type="EMBL" id="MBD2864196.1"/>
    </source>
</evidence>
<dbReference type="InterPro" id="IPR042095">
    <property type="entry name" value="SUMF_sf"/>
</dbReference>
<evidence type="ECO:0000313" key="2">
    <source>
        <dbReference type="Proteomes" id="UP000639396"/>
    </source>
</evidence>
<dbReference type="Gene3D" id="3.90.1580.10">
    <property type="entry name" value="paralog of FGE (formylglycine-generating enzyme)"/>
    <property type="match status" value="1"/>
</dbReference>
<keyword evidence="2" id="KW-1185">Reference proteome</keyword>
<dbReference type="SUPFAM" id="SSF56436">
    <property type="entry name" value="C-type lectin-like"/>
    <property type="match status" value="1"/>
</dbReference>
<gene>
    <name evidence="1" type="ORF">IDH45_19620</name>
</gene>
<protein>
    <recommendedName>
        <fullName evidence="3">Sulfatase-modifying factor enzyme domain-containing protein</fullName>
    </recommendedName>
</protein>
<organism evidence="1 2">
    <name type="scientific">Paenibacillus oceani</name>
    <dbReference type="NCBI Taxonomy" id="2772510"/>
    <lineage>
        <taxon>Bacteria</taxon>
        <taxon>Bacillati</taxon>
        <taxon>Bacillota</taxon>
        <taxon>Bacilli</taxon>
        <taxon>Bacillales</taxon>
        <taxon>Paenibacillaceae</taxon>
        <taxon>Paenibacillus</taxon>
    </lineage>
</organism>